<dbReference type="Proteomes" id="UP000230821">
    <property type="component" value="Unassembled WGS sequence"/>
</dbReference>
<dbReference type="SUPFAM" id="SSF48452">
    <property type="entry name" value="TPR-like"/>
    <property type="match status" value="1"/>
</dbReference>
<evidence type="ECO:0000256" key="1">
    <source>
        <dbReference type="SAM" id="MobiDB-lite"/>
    </source>
</evidence>
<comment type="caution">
    <text evidence="2">The sequence shown here is derived from an EMBL/GenBank/DDBJ whole genome shotgun (WGS) entry which is preliminary data.</text>
</comment>
<evidence type="ECO:0000313" key="2">
    <source>
        <dbReference type="EMBL" id="PIE34838.1"/>
    </source>
</evidence>
<dbReference type="SMART" id="SM00028">
    <property type="entry name" value="TPR"/>
    <property type="match status" value="4"/>
</dbReference>
<feature type="region of interest" description="Disordered" evidence="1">
    <location>
        <begin position="1"/>
        <end position="29"/>
    </location>
</feature>
<dbReference type="InterPro" id="IPR011990">
    <property type="entry name" value="TPR-like_helical_dom_sf"/>
</dbReference>
<evidence type="ECO:0000313" key="3">
    <source>
        <dbReference type="Proteomes" id="UP000230821"/>
    </source>
</evidence>
<dbReference type="AlphaFoldDB" id="A0A2G6KGN5"/>
<dbReference type="EMBL" id="PDSK01000074">
    <property type="protein sequence ID" value="PIE34838.1"/>
    <property type="molecule type" value="Genomic_DNA"/>
</dbReference>
<feature type="compositionally biased region" description="Low complexity" evidence="1">
    <location>
        <begin position="9"/>
        <end position="18"/>
    </location>
</feature>
<gene>
    <name evidence="2" type="ORF">CSA56_06555</name>
</gene>
<dbReference type="Gene3D" id="1.25.40.10">
    <property type="entry name" value="Tetratricopeptide repeat domain"/>
    <property type="match status" value="1"/>
</dbReference>
<accession>A0A2G6KGN5</accession>
<feature type="region of interest" description="Disordered" evidence="1">
    <location>
        <begin position="638"/>
        <end position="667"/>
    </location>
</feature>
<dbReference type="Pfam" id="PF13174">
    <property type="entry name" value="TPR_6"/>
    <property type="match status" value="1"/>
</dbReference>
<reference evidence="2 3" key="1">
    <citation type="submission" date="2017-10" db="EMBL/GenBank/DDBJ databases">
        <title>Novel microbial diversity and functional potential in the marine mammal oral microbiome.</title>
        <authorList>
            <person name="Dudek N.K."/>
            <person name="Sun C.L."/>
            <person name="Burstein D."/>
            <person name="Kantor R.S."/>
            <person name="Aliaga Goltsman D.S."/>
            <person name="Bik E.M."/>
            <person name="Thomas B.C."/>
            <person name="Banfield J.F."/>
            <person name="Relman D.A."/>
        </authorList>
    </citation>
    <scope>NUCLEOTIDE SEQUENCE [LARGE SCALE GENOMIC DNA]</scope>
    <source>
        <strain evidence="2">DOLJORAL78_47_16</strain>
    </source>
</reference>
<protein>
    <submittedName>
        <fullName evidence="2">Uncharacterized protein</fullName>
    </submittedName>
</protein>
<proteinExistence type="predicted"/>
<sequence length="872" mass="99751">MTDFLDSAQQLQPQQNGQSPASPQRPEEGLEQTFPIVDPSYIEKDIPSDVMQAIHSCLMDGEPVFVIFQLHSNFVFHLESGKNERVPIWTVVTGTRLLLLALASDGQIHKDVYDQNTVFTYQNGFSRDAIIIADKSLSAGVWEGKRWLLKEAVTLFPLPEYEKYLYLAERYLKKNEKESALPLLHRSLESVPTLKAYLLVLSILSQQNKQQEALQLLREALEFADAVSLLDELHLLFPDCPKLSLYLAAACEELQNWDVCISIYQGLLQKTPDFDLYFLKLGEMYNAKQDYAAAIDAYQQFITLRVGSDKFKRGEFFYWEMEELQWFSADPDLAKVYFDLGVIYEYELDDLQQAASLYLTLIRHAPFYIDAYKHLWLVFQQLCSSSSEAAFAKPPLHIQTFLQIYKLLAPQTYLSTMTPEHAHCIAEMTGHRLPSLSTTLPIGYHRLRDADRKHLIHPSEQEYIRRAQKWLTSLVVSDQDAEGIEEYCEQVTESNFPDLFHTIENMADFLDISPPKCFISRGRIGMSVRNQEHPFIFIGSDHLNTENSQYFPPDELTFAIAAQAEHIKSNHLLITGTELWKSLETASFDGFLLALQCLPAGSFLGKITQHFARTGLKKMYSITKTSHLQKVLDFFTRSEAESEPKSPTPEDSEKGELSKSKKPPQPDTLLKEHIVEFARHAVYTSDRTGLLACNHIGAACSVIFKLAGEARESIEHLSTEGLFRALEQQDKRGNFLYVEYARRFSELIKFALSEEYNRLHANTVILGDKSSEFSSIPVGELSAYHLLENKLQLLEHSVQHELLTHEEFIRKQKKLLEQAGILQNGKQELIEKLYQAFLDGILTLEELHTKLFHVLKAQQGTAHNEYKSEKNL</sequence>
<name>A0A2G6KGN5_9BACT</name>
<dbReference type="InterPro" id="IPR019734">
    <property type="entry name" value="TPR_rpt"/>
</dbReference>
<organism evidence="2 3">
    <name type="scientific">candidate division KSB3 bacterium</name>
    <dbReference type="NCBI Taxonomy" id="2044937"/>
    <lineage>
        <taxon>Bacteria</taxon>
        <taxon>candidate division KSB3</taxon>
    </lineage>
</organism>